<accession>A0A0S7XMG9</accession>
<sequence>MVEKMLRNVLVVIGLMILGILLLAQLVEARDDYELGYYCSRNSEYRDAADADDWIERGRASVTDSPMFPDGIRLTAWAVEKEEEFEPGLASAIYCFVVPSWTNYLKIRVRYKDFSKDDKVAGRLWIKTTDRDLKRGLESEEETPFYGDTFVLRSSQTSETVYVPSGRHVETGKLEIHIVAEGKDCLDVKSIRVEYLEEKPARITVVHHLCDDYWYRWPRYRYVYHYYYWGTYYCPRTSLVYECWDWPLDYYWTTWRPWFRIYVRVHCCYPWWRPRRYTVIYNCDPDDPPPRKRALLRRRLKGRWLRVKKQQVRLLPNDHAIVRKHQESRPSASSKSSPVSSSYPAKKQIRGEGQELAQPRTAPQISPSKSVVRETFQTRALRAQEARPKKQVRSGQRFKGKASLGIKLKRESLR</sequence>
<comment type="caution">
    <text evidence="2">The sequence shown here is derived from an EMBL/GenBank/DDBJ whole genome shotgun (WGS) entry which is preliminary data.</text>
</comment>
<reference evidence="2 3" key="1">
    <citation type="journal article" date="2015" name="Microbiome">
        <title>Genomic resolution of linkages in carbon, nitrogen, and sulfur cycling among widespread estuary sediment bacteria.</title>
        <authorList>
            <person name="Baker B.J."/>
            <person name="Lazar C.S."/>
            <person name="Teske A.P."/>
            <person name="Dick G.J."/>
        </authorList>
    </citation>
    <scope>NUCLEOTIDE SEQUENCE [LARGE SCALE GENOMIC DNA]</scope>
    <source>
        <strain evidence="2">DG_54_3</strain>
    </source>
</reference>
<evidence type="ECO:0000313" key="2">
    <source>
        <dbReference type="EMBL" id="KPJ63682.1"/>
    </source>
</evidence>
<organism evidence="2 3">
    <name type="scientific">candidate division WOR-1 bacterium DG_54_3</name>
    <dbReference type="NCBI Taxonomy" id="1703775"/>
    <lineage>
        <taxon>Bacteria</taxon>
        <taxon>Bacillati</taxon>
        <taxon>Saganbacteria</taxon>
    </lineage>
</organism>
<protein>
    <submittedName>
        <fullName evidence="2">Uncharacterized protein</fullName>
    </submittedName>
</protein>
<feature type="compositionally biased region" description="Basic residues" evidence="1">
    <location>
        <begin position="389"/>
        <end position="400"/>
    </location>
</feature>
<dbReference type="Proteomes" id="UP000051861">
    <property type="component" value="Unassembled WGS sequence"/>
</dbReference>
<dbReference type="EMBL" id="LIZX01000225">
    <property type="protein sequence ID" value="KPJ63682.1"/>
    <property type="molecule type" value="Genomic_DNA"/>
</dbReference>
<evidence type="ECO:0000256" key="1">
    <source>
        <dbReference type="SAM" id="MobiDB-lite"/>
    </source>
</evidence>
<evidence type="ECO:0000313" key="3">
    <source>
        <dbReference type="Proteomes" id="UP000051861"/>
    </source>
</evidence>
<name>A0A0S7XMG9_UNCSA</name>
<feature type="compositionally biased region" description="Low complexity" evidence="1">
    <location>
        <begin position="329"/>
        <end position="346"/>
    </location>
</feature>
<gene>
    <name evidence="2" type="ORF">AMJ44_14185</name>
</gene>
<feature type="region of interest" description="Disordered" evidence="1">
    <location>
        <begin position="323"/>
        <end position="414"/>
    </location>
</feature>
<dbReference type="AlphaFoldDB" id="A0A0S7XMG9"/>
<proteinExistence type="predicted"/>